<dbReference type="Gene3D" id="3.40.630.30">
    <property type="match status" value="1"/>
</dbReference>
<sequence length="183" mass="21163">MIKGQKVELRPVSLEDYKRIFEWRNDEETAKLIAGTGFYAYCHVSTENVEADYENDVKRIDKRETGKFSIYTKGENSQHIGGIQYSALNIISRSCTVGIGIGVKEYWSKGYGTDAMKTLIHYLFQTMNLQRIKLETWSGNVQAIRSYEKCGFVVEGRLRNDEFIDGKYYDTVVMGLLKEEFIY</sequence>
<dbReference type="EMBL" id="JBEPMP010000001">
    <property type="protein sequence ID" value="MET3728168.1"/>
    <property type="molecule type" value="Genomic_DNA"/>
</dbReference>
<organism evidence="2 3">
    <name type="scientific">Fictibacillus halophilus</name>
    <dbReference type="NCBI Taxonomy" id="1610490"/>
    <lineage>
        <taxon>Bacteria</taxon>
        <taxon>Bacillati</taxon>
        <taxon>Bacillota</taxon>
        <taxon>Bacilli</taxon>
        <taxon>Bacillales</taxon>
        <taxon>Fictibacillaceae</taxon>
        <taxon>Fictibacillus</taxon>
    </lineage>
</organism>
<dbReference type="PANTHER" id="PTHR43415:SF3">
    <property type="entry name" value="GNAT-FAMILY ACETYLTRANSFERASE"/>
    <property type="match status" value="1"/>
</dbReference>
<dbReference type="InterPro" id="IPR000182">
    <property type="entry name" value="GNAT_dom"/>
</dbReference>
<dbReference type="PROSITE" id="PS51186">
    <property type="entry name" value="GNAT"/>
    <property type="match status" value="1"/>
</dbReference>
<dbReference type="InterPro" id="IPR016181">
    <property type="entry name" value="Acyl_CoA_acyltransferase"/>
</dbReference>
<dbReference type="Proteomes" id="UP001549097">
    <property type="component" value="Unassembled WGS sequence"/>
</dbReference>
<dbReference type="RefSeq" id="WP_198767508.1">
    <property type="nucleotide sequence ID" value="NZ_JAEACF010000001.1"/>
</dbReference>
<dbReference type="Pfam" id="PF13302">
    <property type="entry name" value="Acetyltransf_3"/>
    <property type="match status" value="1"/>
</dbReference>
<evidence type="ECO:0000313" key="3">
    <source>
        <dbReference type="Proteomes" id="UP001549097"/>
    </source>
</evidence>
<name>A0ABV2LHV8_9BACL</name>
<accession>A0ABV2LHV8</accession>
<reference evidence="2 3" key="1">
    <citation type="submission" date="2024-06" db="EMBL/GenBank/DDBJ databases">
        <title>Genomic Encyclopedia of Type Strains, Phase IV (KMG-IV): sequencing the most valuable type-strain genomes for metagenomic binning, comparative biology and taxonomic classification.</title>
        <authorList>
            <person name="Goeker M."/>
        </authorList>
    </citation>
    <scope>NUCLEOTIDE SEQUENCE [LARGE SCALE GENOMIC DNA]</scope>
    <source>
        <strain evidence="2 3">DSM 100124</strain>
    </source>
</reference>
<protein>
    <submittedName>
        <fullName evidence="2">RimJ/RimL family protein N-acetyltransferase</fullName>
    </submittedName>
</protein>
<dbReference type="PANTHER" id="PTHR43415">
    <property type="entry name" value="SPERMIDINE N(1)-ACETYLTRANSFERASE"/>
    <property type="match status" value="1"/>
</dbReference>
<evidence type="ECO:0000313" key="2">
    <source>
        <dbReference type="EMBL" id="MET3728168.1"/>
    </source>
</evidence>
<keyword evidence="3" id="KW-1185">Reference proteome</keyword>
<evidence type="ECO:0000259" key="1">
    <source>
        <dbReference type="PROSITE" id="PS51186"/>
    </source>
</evidence>
<comment type="caution">
    <text evidence="2">The sequence shown here is derived from an EMBL/GenBank/DDBJ whole genome shotgun (WGS) entry which is preliminary data.</text>
</comment>
<gene>
    <name evidence="2" type="ORF">ABID52_001749</name>
</gene>
<proteinExistence type="predicted"/>
<feature type="domain" description="N-acetyltransferase" evidence="1">
    <location>
        <begin position="7"/>
        <end position="179"/>
    </location>
</feature>
<dbReference type="SUPFAM" id="SSF55729">
    <property type="entry name" value="Acyl-CoA N-acyltransferases (Nat)"/>
    <property type="match status" value="1"/>
</dbReference>